<name>A0ACB7TEE0_HYAAI</name>
<dbReference type="EMBL" id="CM023481">
    <property type="protein sequence ID" value="KAH6944682.1"/>
    <property type="molecule type" value="Genomic_DNA"/>
</dbReference>
<accession>A0ACB7TEE0</accession>
<keyword evidence="2" id="KW-1185">Reference proteome</keyword>
<protein>
    <submittedName>
        <fullName evidence="1">Uncharacterized protein</fullName>
    </submittedName>
</protein>
<reference evidence="1" key="1">
    <citation type="submission" date="2020-05" db="EMBL/GenBank/DDBJ databases">
        <title>Large-scale comparative analyses of tick genomes elucidate their genetic diversity and vector capacities.</title>
        <authorList>
            <person name="Jia N."/>
            <person name="Wang J."/>
            <person name="Shi W."/>
            <person name="Du L."/>
            <person name="Sun Y."/>
            <person name="Zhan W."/>
            <person name="Jiang J."/>
            <person name="Wang Q."/>
            <person name="Zhang B."/>
            <person name="Ji P."/>
            <person name="Sakyi L.B."/>
            <person name="Cui X."/>
            <person name="Yuan T."/>
            <person name="Jiang B."/>
            <person name="Yang W."/>
            <person name="Lam T.T.-Y."/>
            <person name="Chang Q."/>
            <person name="Ding S."/>
            <person name="Wang X."/>
            <person name="Zhu J."/>
            <person name="Ruan X."/>
            <person name="Zhao L."/>
            <person name="Wei J."/>
            <person name="Que T."/>
            <person name="Du C."/>
            <person name="Cheng J."/>
            <person name="Dai P."/>
            <person name="Han X."/>
            <person name="Huang E."/>
            <person name="Gao Y."/>
            <person name="Liu J."/>
            <person name="Shao H."/>
            <person name="Ye R."/>
            <person name="Li L."/>
            <person name="Wei W."/>
            <person name="Wang X."/>
            <person name="Wang C."/>
            <person name="Yang T."/>
            <person name="Huo Q."/>
            <person name="Li W."/>
            <person name="Guo W."/>
            <person name="Chen H."/>
            <person name="Zhou L."/>
            <person name="Ni X."/>
            <person name="Tian J."/>
            <person name="Zhou Y."/>
            <person name="Sheng Y."/>
            <person name="Liu T."/>
            <person name="Pan Y."/>
            <person name="Xia L."/>
            <person name="Li J."/>
            <person name="Zhao F."/>
            <person name="Cao W."/>
        </authorList>
    </citation>
    <scope>NUCLEOTIDE SEQUENCE</scope>
    <source>
        <strain evidence="1">Hyas-2018</strain>
    </source>
</reference>
<gene>
    <name evidence="1" type="ORF">HPB50_004459</name>
</gene>
<dbReference type="Proteomes" id="UP000821845">
    <property type="component" value="Chromosome 1"/>
</dbReference>
<sequence length="150" mass="15960">MTAHAWFPHPEQLQGHETGPKRQPPCETGARPTAFVAYASVDAQSFVLHIADARNAEASPSGSESARERAPFEDLASAEALTRLDGENRRGSARGAIAILVPPCLPSLSAAAFPWAAGGAGLSLSSSQYVPREYQKPTRREVLRARSGPL</sequence>
<evidence type="ECO:0000313" key="2">
    <source>
        <dbReference type="Proteomes" id="UP000821845"/>
    </source>
</evidence>
<organism evidence="1 2">
    <name type="scientific">Hyalomma asiaticum</name>
    <name type="common">Tick</name>
    <dbReference type="NCBI Taxonomy" id="266040"/>
    <lineage>
        <taxon>Eukaryota</taxon>
        <taxon>Metazoa</taxon>
        <taxon>Ecdysozoa</taxon>
        <taxon>Arthropoda</taxon>
        <taxon>Chelicerata</taxon>
        <taxon>Arachnida</taxon>
        <taxon>Acari</taxon>
        <taxon>Parasitiformes</taxon>
        <taxon>Ixodida</taxon>
        <taxon>Ixodoidea</taxon>
        <taxon>Ixodidae</taxon>
        <taxon>Hyalomminae</taxon>
        <taxon>Hyalomma</taxon>
    </lineage>
</organism>
<proteinExistence type="predicted"/>
<comment type="caution">
    <text evidence="1">The sequence shown here is derived from an EMBL/GenBank/DDBJ whole genome shotgun (WGS) entry which is preliminary data.</text>
</comment>
<evidence type="ECO:0000313" key="1">
    <source>
        <dbReference type="EMBL" id="KAH6944682.1"/>
    </source>
</evidence>